<dbReference type="Gene3D" id="3.90.660.10">
    <property type="match status" value="1"/>
</dbReference>
<sequence>MPKNYDVIVVGAGFAGATAARECAVRGLRTLVLEGRDHVGGRTWTSQMSDGQLVDIGGTYVHWRQPHVWAEITRYGLADDLVPGAVAPDQCFAPSSSGMAWVDAAEYDKRESALLDKLFQESRRYFPQPFQPLLRRADVEKLDRTTVREWMDRFDLSEEDDALVTQALTYETMRSAEESSILTWMRWWSVSGGDADSVYEAILGFKLARGTASLLNAMLADGGAEVRLGEAVTTVESTGQGVRVSTAGGRTYSSAAVVIATPTGVWPHIDFSPALSPERIQAAREGMQGATGAAKILIRIKGEPRNINVLNRPGRPLDAVWTDSRQSADEQTVVAIATGGMTDPGDPAEVAAALRELLPHVEVVDVVPGVYGMDDEFSRGAWMYYGLGQLSGYEPHTRFMELEGRIAFATADIATGWVGYIDGAIETGLRAARAVRQVVLSDRR</sequence>
<reference evidence="5" key="1">
    <citation type="submission" date="2022-01" db="EMBL/GenBank/DDBJ databases">
        <title>PSI-footprinting approach for the identification of protein synthesis inhibitor producers.</title>
        <authorList>
            <person name="Handel F."/>
            <person name="Kulik A."/>
            <person name="Wex K.W."/>
            <person name="Berscheid A."/>
            <person name="Saur J.S."/>
            <person name="Winkler A."/>
            <person name="Wibberg D."/>
            <person name="Kalinowski J."/>
            <person name="Broetz-Oesterhelt H."/>
            <person name="Mast Y."/>
        </authorList>
    </citation>
    <scope>NUCLEOTIDE SEQUENCE</scope>
    <source>
        <strain evidence="5">KNN 49.3e</strain>
    </source>
</reference>
<gene>
    <name evidence="5" type="ORF">L1857_25685</name>
</gene>
<accession>A0ABY4P0S2</accession>
<evidence type="ECO:0000256" key="2">
    <source>
        <dbReference type="ARBA" id="ARBA00005995"/>
    </source>
</evidence>
<dbReference type="Gene3D" id="3.50.50.60">
    <property type="entry name" value="FAD/NAD(P)-binding domain"/>
    <property type="match status" value="1"/>
</dbReference>
<evidence type="ECO:0000259" key="4">
    <source>
        <dbReference type="Pfam" id="PF01593"/>
    </source>
</evidence>
<organism evidence="5 6">
    <name type="scientific">Amycolatopsis thermalba</name>
    <dbReference type="NCBI Taxonomy" id="944492"/>
    <lineage>
        <taxon>Bacteria</taxon>
        <taxon>Bacillati</taxon>
        <taxon>Actinomycetota</taxon>
        <taxon>Actinomycetes</taxon>
        <taxon>Pseudonocardiales</taxon>
        <taxon>Pseudonocardiaceae</taxon>
        <taxon>Amycolatopsis</taxon>
    </lineage>
</organism>
<protein>
    <submittedName>
        <fullName evidence="5">FAD-dependent oxidoreductase</fullName>
    </submittedName>
</protein>
<evidence type="ECO:0000313" key="6">
    <source>
        <dbReference type="Proteomes" id="UP000830158"/>
    </source>
</evidence>
<evidence type="ECO:0000256" key="1">
    <source>
        <dbReference type="ARBA" id="ARBA00001974"/>
    </source>
</evidence>
<dbReference type="RefSeq" id="WP_116111155.1">
    <property type="nucleotide sequence ID" value="NZ_CP091196.1"/>
</dbReference>
<dbReference type="InterPro" id="IPR002937">
    <property type="entry name" value="Amino_oxidase"/>
</dbReference>
<feature type="domain" description="Amine oxidase" evidence="4">
    <location>
        <begin position="14"/>
        <end position="435"/>
    </location>
</feature>
<dbReference type="InterPro" id="IPR050703">
    <property type="entry name" value="Flavin_MAO"/>
</dbReference>
<name>A0ABY4P0S2_9PSEU</name>
<keyword evidence="3" id="KW-0560">Oxidoreductase</keyword>
<dbReference type="PANTHER" id="PTHR43563:SF1">
    <property type="entry name" value="AMINE OXIDASE [FLAVIN-CONTAINING] B"/>
    <property type="match status" value="1"/>
</dbReference>
<dbReference type="Pfam" id="PF01593">
    <property type="entry name" value="Amino_oxidase"/>
    <property type="match status" value="1"/>
</dbReference>
<proteinExistence type="inferred from homology"/>
<dbReference type="PRINTS" id="PR00757">
    <property type="entry name" value="AMINEOXDASEF"/>
</dbReference>
<dbReference type="InterPro" id="IPR001613">
    <property type="entry name" value="Flavin_amine_oxidase"/>
</dbReference>
<comment type="similarity">
    <text evidence="2">Belongs to the flavin monoamine oxidase family.</text>
</comment>
<dbReference type="Gene3D" id="1.10.405.10">
    <property type="entry name" value="Guanine Nucleotide Dissociation Inhibitor, domain 1"/>
    <property type="match status" value="1"/>
</dbReference>
<dbReference type="SUPFAM" id="SSF51905">
    <property type="entry name" value="FAD/NAD(P)-binding domain"/>
    <property type="match status" value="1"/>
</dbReference>
<dbReference type="Proteomes" id="UP000830158">
    <property type="component" value="Chromosome"/>
</dbReference>
<keyword evidence="6" id="KW-1185">Reference proteome</keyword>
<dbReference type="InterPro" id="IPR036188">
    <property type="entry name" value="FAD/NAD-bd_sf"/>
</dbReference>
<evidence type="ECO:0000313" key="5">
    <source>
        <dbReference type="EMBL" id="UQS25955.1"/>
    </source>
</evidence>
<comment type="cofactor">
    <cofactor evidence="1">
        <name>FAD</name>
        <dbReference type="ChEBI" id="CHEBI:57692"/>
    </cofactor>
</comment>
<evidence type="ECO:0000256" key="3">
    <source>
        <dbReference type="ARBA" id="ARBA00023002"/>
    </source>
</evidence>
<dbReference type="EMBL" id="CP091196">
    <property type="protein sequence ID" value="UQS25955.1"/>
    <property type="molecule type" value="Genomic_DNA"/>
</dbReference>
<dbReference type="PANTHER" id="PTHR43563">
    <property type="entry name" value="AMINE OXIDASE"/>
    <property type="match status" value="1"/>
</dbReference>